<sequence length="241" mass="27195">MYDRNSRYDRYEKRRKNTKLMTVLGIAGGLLAIILLAVIILPFGDNNAQEPAEGEQPPVSENGDDSTEDQGEKDSTSNDDRASENSDEESSEATNEKDKEASDKSEDADSDETTTQESNDENVIEIIQKDWKPVGTKQEGNHVATYEMDSQDWAEMEKAVRLGADLQEGNSIIWHIGNGGSPQKAIGTITNKAQTETYRVYIQWVDEKGWKPTKVEVLKENDKKELYQDNNENEQQDDEEQ</sequence>
<evidence type="ECO:0000256" key="2">
    <source>
        <dbReference type="SAM" id="Phobius"/>
    </source>
</evidence>
<comment type="caution">
    <text evidence="4">The sequence shown here is derived from an EMBL/GenBank/DDBJ whole genome shotgun (WGS) entry which is preliminary data.</text>
</comment>
<proteinExistence type="predicted"/>
<evidence type="ECO:0000256" key="1">
    <source>
        <dbReference type="SAM" id="MobiDB-lite"/>
    </source>
</evidence>
<feature type="domain" description="DUF1510" evidence="3">
    <location>
        <begin position="126"/>
        <end position="218"/>
    </location>
</feature>
<evidence type="ECO:0000259" key="3">
    <source>
        <dbReference type="Pfam" id="PF07423"/>
    </source>
</evidence>
<organism evidence="4 5">
    <name type="scientific">Pontibacillus marinus BH030004 = DSM 16465</name>
    <dbReference type="NCBI Taxonomy" id="1385511"/>
    <lineage>
        <taxon>Bacteria</taxon>
        <taxon>Bacillati</taxon>
        <taxon>Bacillota</taxon>
        <taxon>Bacilli</taxon>
        <taxon>Bacillales</taxon>
        <taxon>Bacillaceae</taxon>
        <taxon>Pontibacillus</taxon>
    </lineage>
</organism>
<keyword evidence="5" id="KW-1185">Reference proteome</keyword>
<feature type="compositionally biased region" description="Acidic residues" evidence="1">
    <location>
        <begin position="231"/>
        <end position="241"/>
    </location>
</feature>
<dbReference type="AlphaFoldDB" id="A0A0A5FWU4"/>
<feature type="region of interest" description="Disordered" evidence="1">
    <location>
        <begin position="48"/>
        <end position="123"/>
    </location>
</feature>
<dbReference type="EMBL" id="AVPF01000142">
    <property type="protein sequence ID" value="KGX83160.1"/>
    <property type="molecule type" value="Genomic_DNA"/>
</dbReference>
<dbReference type="InterPro" id="IPR009988">
    <property type="entry name" value="DUF1510"/>
</dbReference>
<protein>
    <recommendedName>
        <fullName evidence="3">DUF1510 domain-containing protein</fullName>
    </recommendedName>
</protein>
<evidence type="ECO:0000313" key="5">
    <source>
        <dbReference type="Proteomes" id="UP000030403"/>
    </source>
</evidence>
<dbReference type="Pfam" id="PF07423">
    <property type="entry name" value="DUF1510"/>
    <property type="match status" value="1"/>
</dbReference>
<feature type="compositionally biased region" description="Basic and acidic residues" evidence="1">
    <location>
        <begin position="70"/>
        <end position="84"/>
    </location>
</feature>
<keyword evidence="2" id="KW-0472">Membrane</keyword>
<dbReference type="Proteomes" id="UP000030403">
    <property type="component" value="Unassembled WGS sequence"/>
</dbReference>
<keyword evidence="2" id="KW-0812">Transmembrane</keyword>
<reference evidence="4 5" key="1">
    <citation type="submission" date="2013-08" db="EMBL/GenBank/DDBJ databases">
        <authorList>
            <person name="Huang J."/>
            <person name="Wang G."/>
        </authorList>
    </citation>
    <scope>NUCLEOTIDE SEQUENCE [LARGE SCALE GENOMIC DNA]</scope>
    <source>
        <strain evidence="4 5">BH030004</strain>
    </source>
</reference>
<dbReference type="OrthoDB" id="2168558at2"/>
<feature type="compositionally biased region" description="Basic and acidic residues" evidence="1">
    <location>
        <begin position="94"/>
        <end position="107"/>
    </location>
</feature>
<dbReference type="STRING" id="1385511.GCA_000425225_03257"/>
<name>A0A0A5FWU4_9BACI</name>
<feature type="transmembrane region" description="Helical" evidence="2">
    <location>
        <begin position="20"/>
        <end position="43"/>
    </location>
</feature>
<evidence type="ECO:0000313" key="4">
    <source>
        <dbReference type="EMBL" id="KGX83160.1"/>
    </source>
</evidence>
<dbReference type="RefSeq" id="WP_051255105.1">
    <property type="nucleotide sequence ID" value="NZ_AULJ01000042.1"/>
</dbReference>
<accession>A0A0A5FWU4</accession>
<dbReference type="eggNOG" id="ENOG5032DEE">
    <property type="taxonomic scope" value="Bacteria"/>
</dbReference>
<feature type="compositionally biased region" description="Acidic residues" evidence="1">
    <location>
        <begin position="108"/>
        <end position="123"/>
    </location>
</feature>
<gene>
    <name evidence="4" type="ORF">N783_05925</name>
</gene>
<feature type="region of interest" description="Disordered" evidence="1">
    <location>
        <begin position="220"/>
        <end position="241"/>
    </location>
</feature>
<keyword evidence="2" id="KW-1133">Transmembrane helix</keyword>